<evidence type="ECO:0000313" key="3">
    <source>
        <dbReference type="Proteomes" id="UP000765509"/>
    </source>
</evidence>
<dbReference type="AlphaFoldDB" id="A0A9Q3BT92"/>
<accession>A0A9Q3BT92</accession>
<feature type="compositionally biased region" description="Acidic residues" evidence="1">
    <location>
        <begin position="153"/>
        <end position="188"/>
    </location>
</feature>
<feature type="region of interest" description="Disordered" evidence="1">
    <location>
        <begin position="152"/>
        <end position="232"/>
    </location>
</feature>
<name>A0A9Q3BT92_9BASI</name>
<feature type="compositionally biased region" description="Basic and acidic residues" evidence="1">
    <location>
        <begin position="189"/>
        <end position="203"/>
    </location>
</feature>
<evidence type="ECO:0000313" key="2">
    <source>
        <dbReference type="EMBL" id="MBW0471991.1"/>
    </source>
</evidence>
<dbReference type="EMBL" id="AVOT02002939">
    <property type="protein sequence ID" value="MBW0471991.1"/>
    <property type="molecule type" value="Genomic_DNA"/>
</dbReference>
<protein>
    <submittedName>
        <fullName evidence="2">Uncharacterized protein</fullName>
    </submittedName>
</protein>
<organism evidence="2 3">
    <name type="scientific">Austropuccinia psidii MF-1</name>
    <dbReference type="NCBI Taxonomy" id="1389203"/>
    <lineage>
        <taxon>Eukaryota</taxon>
        <taxon>Fungi</taxon>
        <taxon>Dikarya</taxon>
        <taxon>Basidiomycota</taxon>
        <taxon>Pucciniomycotina</taxon>
        <taxon>Pucciniomycetes</taxon>
        <taxon>Pucciniales</taxon>
        <taxon>Sphaerophragmiaceae</taxon>
        <taxon>Austropuccinia</taxon>
    </lineage>
</organism>
<dbReference type="OrthoDB" id="2507162at2759"/>
<evidence type="ECO:0000256" key="1">
    <source>
        <dbReference type="SAM" id="MobiDB-lite"/>
    </source>
</evidence>
<gene>
    <name evidence="2" type="ORF">O181_011706</name>
</gene>
<reference evidence="2" key="1">
    <citation type="submission" date="2021-03" db="EMBL/GenBank/DDBJ databases">
        <title>Draft genome sequence of rust myrtle Austropuccinia psidii MF-1, a brazilian biotype.</title>
        <authorList>
            <person name="Quecine M.C."/>
            <person name="Pachon D.M.R."/>
            <person name="Bonatelli M.L."/>
            <person name="Correr F.H."/>
            <person name="Franceschini L.M."/>
            <person name="Leite T.F."/>
            <person name="Margarido G.R.A."/>
            <person name="Almeida C.A."/>
            <person name="Ferrarezi J.A."/>
            <person name="Labate C.A."/>
        </authorList>
    </citation>
    <scope>NUCLEOTIDE SEQUENCE</scope>
    <source>
        <strain evidence="2">MF-1</strain>
    </source>
</reference>
<comment type="caution">
    <text evidence="2">The sequence shown here is derived from an EMBL/GenBank/DDBJ whole genome shotgun (WGS) entry which is preliminary data.</text>
</comment>
<proteinExistence type="predicted"/>
<keyword evidence="3" id="KW-1185">Reference proteome</keyword>
<sequence length="232" mass="26479">MLFPEVAQSFQFLLGKSPLQIVGNDYPAGYEHTKDAFYIHIKLLWGLIEKNAVPSAPDPLQLNEFYQHFSTPYQIKSALSKNGPPLVPFDTVQTLFNACQKHTKVGKYFINLSEFSIIYVCSSLSKLGIQTWAPNLYEQPDSFYNEACRINDESSEGTESDYGESFEMETSDDEEEEYGSPNNESDEIEAVKGKGREAYRKYDEDEEAMEIETSGRGGYYGGLTEEEWEQWQ</sequence>
<dbReference type="Proteomes" id="UP000765509">
    <property type="component" value="Unassembled WGS sequence"/>
</dbReference>